<dbReference type="OMA" id="DNISCTD"/>
<dbReference type="AlphaFoldDB" id="A0A0A1U0G7"/>
<protein>
    <recommendedName>
        <fullName evidence="9">Sm domain-containing protein</fullName>
    </recommendedName>
</protein>
<dbReference type="GO" id="GO:0005688">
    <property type="term" value="C:U6 snRNP"/>
    <property type="evidence" value="ECO:0007669"/>
    <property type="project" value="TreeGrafter"/>
</dbReference>
<dbReference type="RefSeq" id="XP_004254140.1">
    <property type="nucleotide sequence ID" value="XM_004254092.1"/>
</dbReference>
<keyword evidence="11" id="KW-1185">Reference proteome</keyword>
<dbReference type="InterPro" id="IPR016654">
    <property type="entry name" value="U6_snRNA_Lsm2"/>
</dbReference>
<organism evidence="10 11">
    <name type="scientific">Entamoeba invadens IP1</name>
    <dbReference type="NCBI Taxonomy" id="370355"/>
    <lineage>
        <taxon>Eukaryota</taxon>
        <taxon>Amoebozoa</taxon>
        <taxon>Evosea</taxon>
        <taxon>Archamoebae</taxon>
        <taxon>Mastigamoebida</taxon>
        <taxon>Entamoebidae</taxon>
        <taxon>Entamoeba</taxon>
    </lineage>
</organism>
<dbReference type="GO" id="GO:0071013">
    <property type="term" value="C:catalytic step 2 spliceosome"/>
    <property type="evidence" value="ECO:0007669"/>
    <property type="project" value="TreeGrafter"/>
</dbReference>
<keyword evidence="8" id="KW-0687">Ribonucleoprotein</keyword>
<gene>
    <name evidence="10" type="ORF">EIN_096260</name>
</gene>
<dbReference type="GeneID" id="14886305"/>
<evidence type="ECO:0000256" key="2">
    <source>
        <dbReference type="ARBA" id="ARBA00006850"/>
    </source>
</evidence>
<comment type="similarity">
    <text evidence="2">Belongs to the snRNP Sm proteins family.</text>
</comment>
<dbReference type="OrthoDB" id="10256176at2759"/>
<keyword evidence="4" id="KW-0747">Spliceosome</keyword>
<dbReference type="GO" id="GO:0003723">
    <property type="term" value="F:RNA binding"/>
    <property type="evidence" value="ECO:0007669"/>
    <property type="project" value="UniProtKB-KW"/>
</dbReference>
<dbReference type="PANTHER" id="PTHR13829">
    <property type="entry name" value="SNRNP CORE PROTEIN FAMILY MEMBER"/>
    <property type="match status" value="1"/>
</dbReference>
<dbReference type="EMBL" id="KB206860">
    <property type="protein sequence ID" value="ELP87369.1"/>
    <property type="molecule type" value="Genomic_DNA"/>
</dbReference>
<dbReference type="Pfam" id="PF01423">
    <property type="entry name" value="LSM"/>
    <property type="match status" value="1"/>
</dbReference>
<evidence type="ECO:0000256" key="4">
    <source>
        <dbReference type="ARBA" id="ARBA00022728"/>
    </source>
</evidence>
<dbReference type="SMART" id="SM00651">
    <property type="entry name" value="Sm"/>
    <property type="match status" value="1"/>
</dbReference>
<keyword evidence="7" id="KW-0539">Nucleus</keyword>
<comment type="subcellular location">
    <subcellularLocation>
        <location evidence="1">Nucleus</location>
    </subcellularLocation>
</comment>
<dbReference type="Proteomes" id="UP000014680">
    <property type="component" value="Unassembled WGS sequence"/>
</dbReference>
<dbReference type="PROSITE" id="PS52002">
    <property type="entry name" value="SM"/>
    <property type="match status" value="1"/>
</dbReference>
<dbReference type="KEGG" id="eiv:EIN_096260"/>
<evidence type="ECO:0000256" key="8">
    <source>
        <dbReference type="ARBA" id="ARBA00023274"/>
    </source>
</evidence>
<evidence type="ECO:0000256" key="1">
    <source>
        <dbReference type="ARBA" id="ARBA00004123"/>
    </source>
</evidence>
<reference evidence="10 11" key="1">
    <citation type="submission" date="2012-10" db="EMBL/GenBank/DDBJ databases">
        <authorList>
            <person name="Zafar N."/>
            <person name="Inman J."/>
            <person name="Hall N."/>
            <person name="Lorenzi H."/>
            <person name="Caler E."/>
        </authorList>
    </citation>
    <scope>NUCLEOTIDE SEQUENCE [LARGE SCALE GENOMIC DNA]</scope>
    <source>
        <strain evidence="10 11">IP1</strain>
    </source>
</reference>
<evidence type="ECO:0000256" key="7">
    <source>
        <dbReference type="ARBA" id="ARBA00023242"/>
    </source>
</evidence>
<dbReference type="InterPro" id="IPR010920">
    <property type="entry name" value="LSM_dom_sf"/>
</dbReference>
<dbReference type="VEuPathDB" id="AmoebaDB:EIN_096260"/>
<dbReference type="Gene3D" id="2.30.30.100">
    <property type="match status" value="1"/>
</dbReference>
<keyword evidence="3" id="KW-0507">mRNA processing</keyword>
<dbReference type="SUPFAM" id="SSF50182">
    <property type="entry name" value="Sm-like ribonucleoproteins"/>
    <property type="match status" value="1"/>
</dbReference>
<keyword evidence="6" id="KW-0508">mRNA splicing</keyword>
<dbReference type="InterPro" id="IPR001163">
    <property type="entry name" value="Sm_dom_euk/arc"/>
</dbReference>
<dbReference type="PANTHER" id="PTHR13829:SF2">
    <property type="entry name" value="U6 SNRNA-ASSOCIATED SM-LIKE PROTEIN LSM2"/>
    <property type="match status" value="1"/>
</dbReference>
<evidence type="ECO:0000259" key="9">
    <source>
        <dbReference type="PROSITE" id="PS52002"/>
    </source>
</evidence>
<dbReference type="GO" id="GO:0046540">
    <property type="term" value="C:U4/U6 x U5 tri-snRNP complex"/>
    <property type="evidence" value="ECO:0007669"/>
    <property type="project" value="TreeGrafter"/>
</dbReference>
<evidence type="ECO:0000256" key="5">
    <source>
        <dbReference type="ARBA" id="ARBA00022884"/>
    </source>
</evidence>
<dbReference type="GO" id="GO:1990726">
    <property type="term" value="C:Lsm1-7-Pat1 complex"/>
    <property type="evidence" value="ECO:0007669"/>
    <property type="project" value="TreeGrafter"/>
</dbReference>
<accession>A0A0A1U0G7</accession>
<dbReference type="InterPro" id="IPR047575">
    <property type="entry name" value="Sm"/>
</dbReference>
<evidence type="ECO:0000256" key="6">
    <source>
        <dbReference type="ARBA" id="ARBA00023187"/>
    </source>
</evidence>
<feature type="domain" description="Sm" evidence="9">
    <location>
        <begin position="2"/>
        <end position="75"/>
    </location>
</feature>
<keyword evidence="5" id="KW-0694">RNA-binding</keyword>
<evidence type="ECO:0000313" key="11">
    <source>
        <dbReference type="Proteomes" id="UP000014680"/>
    </source>
</evidence>
<evidence type="ECO:0000256" key="3">
    <source>
        <dbReference type="ARBA" id="ARBA00022664"/>
    </source>
</evidence>
<name>A0A0A1U0G7_ENTIV</name>
<dbReference type="GO" id="GO:0000932">
    <property type="term" value="C:P-body"/>
    <property type="evidence" value="ECO:0007669"/>
    <property type="project" value="TreeGrafter"/>
</dbReference>
<dbReference type="GO" id="GO:0000398">
    <property type="term" value="P:mRNA splicing, via spliceosome"/>
    <property type="evidence" value="ECO:0007669"/>
    <property type="project" value="TreeGrafter"/>
</dbReference>
<sequence>MLFYSFFKTLIGKEVTVELKNDAIITGKLLAVDQLLNVKMDTLKSDNALFPQFQTLTNCFIRGNTIRYISMSESLIDIQLLHDATLLELNEVKDK</sequence>
<proteinExistence type="inferred from homology"/>
<dbReference type="GO" id="GO:0071011">
    <property type="term" value="C:precatalytic spliceosome"/>
    <property type="evidence" value="ECO:0007669"/>
    <property type="project" value="TreeGrafter"/>
</dbReference>
<evidence type="ECO:0000313" key="10">
    <source>
        <dbReference type="EMBL" id="ELP87369.1"/>
    </source>
</evidence>